<evidence type="ECO:0000256" key="1">
    <source>
        <dbReference type="ARBA" id="ARBA00001966"/>
    </source>
</evidence>
<keyword evidence="5" id="KW-0004">4Fe-4S</keyword>
<comment type="function">
    <text evidence="2">Activation of anaerobic ribonucleoside-triphosphate reductase under anaerobic conditions by generation of an organic free radical, using S-adenosylmethionine and reduced flavodoxin as cosubstrates to produce 5'-deoxy-adenosine.</text>
</comment>
<dbReference type="GO" id="GO:0051539">
    <property type="term" value="F:4 iron, 4 sulfur cluster binding"/>
    <property type="evidence" value="ECO:0007669"/>
    <property type="project" value="UniProtKB-KW"/>
</dbReference>
<dbReference type="InterPro" id="IPR007197">
    <property type="entry name" value="rSAM"/>
</dbReference>
<dbReference type="SFLD" id="SFLDG01066">
    <property type="entry name" value="organic_radical-activating_enz"/>
    <property type="match status" value="1"/>
</dbReference>
<evidence type="ECO:0000256" key="10">
    <source>
        <dbReference type="ARBA" id="ARBA00023014"/>
    </source>
</evidence>
<dbReference type="InterPro" id="IPR058240">
    <property type="entry name" value="rSAM_sf"/>
</dbReference>
<dbReference type="InterPro" id="IPR013785">
    <property type="entry name" value="Aldolase_TIM"/>
</dbReference>
<proteinExistence type="inferred from homology"/>
<dbReference type="InterPro" id="IPR034457">
    <property type="entry name" value="Organic_radical-activating"/>
</dbReference>
<evidence type="ECO:0000256" key="7">
    <source>
        <dbReference type="ARBA" id="ARBA00022723"/>
    </source>
</evidence>
<dbReference type="SUPFAM" id="SSF102114">
    <property type="entry name" value="Radical SAM enzymes"/>
    <property type="match status" value="1"/>
</dbReference>
<keyword evidence="7" id="KW-0479">Metal-binding</keyword>
<comment type="cofactor">
    <cofactor evidence="1">
        <name>[4Fe-4S] cluster</name>
        <dbReference type="ChEBI" id="CHEBI:49883"/>
    </cofactor>
</comment>
<dbReference type="Gene3D" id="3.20.20.70">
    <property type="entry name" value="Aldolase class I"/>
    <property type="match status" value="1"/>
</dbReference>
<dbReference type="PIRSF" id="PIRSF000368">
    <property type="entry name" value="NrdG"/>
    <property type="match status" value="1"/>
</dbReference>
<dbReference type="Pfam" id="PF13353">
    <property type="entry name" value="Fer4_12"/>
    <property type="match status" value="1"/>
</dbReference>
<protein>
    <recommendedName>
        <fullName evidence="4">Anaerobic ribonucleoside-triphosphate reductase-activating protein</fullName>
    </recommendedName>
    <alternativeName>
        <fullName evidence="11">Class III anaerobic ribonucleotide reductase small component</fullName>
    </alternativeName>
</protein>
<reference evidence="13" key="1">
    <citation type="journal article" date="2021" name="Proc. Natl. Acad. Sci. U.S.A.">
        <title>A Catalog of Tens of Thousands of Viruses from Human Metagenomes Reveals Hidden Associations with Chronic Diseases.</title>
        <authorList>
            <person name="Tisza M.J."/>
            <person name="Buck C.B."/>
        </authorList>
    </citation>
    <scope>NUCLEOTIDE SEQUENCE</scope>
    <source>
        <strain evidence="13">CtAvK3</strain>
    </source>
</reference>
<evidence type="ECO:0000256" key="6">
    <source>
        <dbReference type="ARBA" id="ARBA00022691"/>
    </source>
</evidence>
<dbReference type="GO" id="GO:0043365">
    <property type="term" value="F:[formate-C-acetyltransferase]-activating enzyme activity"/>
    <property type="evidence" value="ECO:0007669"/>
    <property type="project" value="InterPro"/>
</dbReference>
<keyword evidence="9" id="KW-0408">Iron</keyword>
<evidence type="ECO:0000256" key="12">
    <source>
        <dbReference type="ARBA" id="ARBA00047365"/>
    </source>
</evidence>
<keyword evidence="6" id="KW-0949">S-adenosyl-L-methionine</keyword>
<dbReference type="PROSITE" id="PS01087">
    <property type="entry name" value="RADICAL_ACTIVATING"/>
    <property type="match status" value="1"/>
</dbReference>
<comment type="catalytic activity">
    <reaction evidence="12">
        <text>glycyl-[protein] + reduced [flavodoxin] + S-adenosyl-L-methionine = glycin-2-yl radical-[protein] + semiquinone [flavodoxin] + 5'-deoxyadenosine + L-methionine + H(+)</text>
        <dbReference type="Rhea" id="RHEA:61976"/>
        <dbReference type="Rhea" id="RHEA-COMP:10622"/>
        <dbReference type="Rhea" id="RHEA-COMP:14480"/>
        <dbReference type="Rhea" id="RHEA-COMP:15993"/>
        <dbReference type="Rhea" id="RHEA-COMP:15994"/>
        <dbReference type="ChEBI" id="CHEBI:15378"/>
        <dbReference type="ChEBI" id="CHEBI:17319"/>
        <dbReference type="ChEBI" id="CHEBI:29947"/>
        <dbReference type="ChEBI" id="CHEBI:32722"/>
        <dbReference type="ChEBI" id="CHEBI:57618"/>
        <dbReference type="ChEBI" id="CHEBI:57844"/>
        <dbReference type="ChEBI" id="CHEBI:59789"/>
        <dbReference type="ChEBI" id="CHEBI:140311"/>
    </reaction>
</comment>
<evidence type="ECO:0000256" key="4">
    <source>
        <dbReference type="ARBA" id="ARBA00014281"/>
    </source>
</evidence>
<evidence type="ECO:0000256" key="11">
    <source>
        <dbReference type="ARBA" id="ARBA00033436"/>
    </source>
</evidence>
<accession>A0A8S5MI64</accession>
<keyword evidence="10" id="KW-0411">Iron-sulfur</keyword>
<sequence length="193" mass="21428">MKKSTAASKSSPNASNYYNLRLAGFTPESLVDGEGLRATIFLSGCPHHCPECHNPEAQKRDYGDPLTDELVSNLNAELAKRPYLSGLTLSGGDPLANSKGALALLKKLDIPKHNLWVYTGWTWEELFQRMDTDEALEDILSMTNVLVDGRFQKELADKTLQFRGSSNQRLILVQASLCYGNPVLYDEKEHAKA</sequence>
<evidence type="ECO:0000256" key="5">
    <source>
        <dbReference type="ARBA" id="ARBA00022485"/>
    </source>
</evidence>
<organism evidence="13">
    <name type="scientific">Siphoviridae sp. ctAvK3</name>
    <dbReference type="NCBI Taxonomy" id="2826184"/>
    <lineage>
        <taxon>Viruses</taxon>
        <taxon>Duplodnaviria</taxon>
        <taxon>Heunggongvirae</taxon>
        <taxon>Uroviricota</taxon>
        <taxon>Caudoviricetes</taxon>
    </lineage>
</organism>
<dbReference type="InterPro" id="IPR001989">
    <property type="entry name" value="Radical_activat_CS"/>
</dbReference>
<evidence type="ECO:0000256" key="9">
    <source>
        <dbReference type="ARBA" id="ARBA00023004"/>
    </source>
</evidence>
<evidence type="ECO:0000256" key="3">
    <source>
        <dbReference type="ARBA" id="ARBA00009777"/>
    </source>
</evidence>
<keyword evidence="8" id="KW-0560">Oxidoreductase</keyword>
<dbReference type="EMBL" id="BK014910">
    <property type="protein sequence ID" value="DAD81896.1"/>
    <property type="molecule type" value="Genomic_DNA"/>
</dbReference>
<dbReference type="SFLD" id="SFLDG01063">
    <property type="entry name" value="activating_enzymes__group_1"/>
    <property type="match status" value="1"/>
</dbReference>
<dbReference type="SFLD" id="SFLDS00029">
    <property type="entry name" value="Radical_SAM"/>
    <property type="match status" value="1"/>
</dbReference>
<comment type="similarity">
    <text evidence="3">Belongs to the organic radical-activating enzymes family.</text>
</comment>
<evidence type="ECO:0000256" key="2">
    <source>
        <dbReference type="ARBA" id="ARBA00003852"/>
    </source>
</evidence>
<name>A0A8S5MI64_9CAUD</name>
<dbReference type="PANTHER" id="PTHR30352">
    <property type="entry name" value="PYRUVATE FORMATE-LYASE-ACTIVATING ENZYME"/>
    <property type="match status" value="1"/>
</dbReference>
<evidence type="ECO:0000256" key="8">
    <source>
        <dbReference type="ARBA" id="ARBA00023002"/>
    </source>
</evidence>
<dbReference type="GO" id="GO:0004748">
    <property type="term" value="F:ribonucleoside-diphosphate reductase activity, thioredoxin disulfide as acceptor"/>
    <property type="evidence" value="ECO:0007669"/>
    <property type="project" value="TreeGrafter"/>
</dbReference>
<dbReference type="SFLD" id="SFLDF00299">
    <property type="entry name" value="anaerobic_ribonucleoside-triph"/>
    <property type="match status" value="1"/>
</dbReference>
<dbReference type="GO" id="GO:0046872">
    <property type="term" value="F:metal ion binding"/>
    <property type="evidence" value="ECO:0007669"/>
    <property type="project" value="UniProtKB-KW"/>
</dbReference>
<evidence type="ECO:0000313" key="13">
    <source>
        <dbReference type="EMBL" id="DAD81896.1"/>
    </source>
</evidence>
<dbReference type="InterPro" id="IPR012837">
    <property type="entry name" value="NrdG"/>
</dbReference>
<dbReference type="PANTHER" id="PTHR30352:SF2">
    <property type="entry name" value="ANAEROBIC RIBONUCLEOSIDE-TRIPHOSPHATE REDUCTASE-ACTIVATING PROTEIN"/>
    <property type="match status" value="1"/>
</dbReference>
<dbReference type="NCBIfam" id="TIGR02491">
    <property type="entry name" value="NrdG"/>
    <property type="match status" value="1"/>
</dbReference>